<accession>A0A6N7Q5H8</accession>
<organism evidence="1 2">
    <name type="scientific">Polyangium spumosum</name>
    <dbReference type="NCBI Taxonomy" id="889282"/>
    <lineage>
        <taxon>Bacteria</taxon>
        <taxon>Pseudomonadati</taxon>
        <taxon>Myxococcota</taxon>
        <taxon>Polyangia</taxon>
        <taxon>Polyangiales</taxon>
        <taxon>Polyangiaceae</taxon>
        <taxon>Polyangium</taxon>
    </lineage>
</organism>
<dbReference type="Proteomes" id="UP000440224">
    <property type="component" value="Unassembled WGS sequence"/>
</dbReference>
<dbReference type="AlphaFoldDB" id="A0A6N7Q5H8"/>
<dbReference type="EMBL" id="WJIE01000018">
    <property type="protein sequence ID" value="MRG97534.1"/>
    <property type="molecule type" value="Genomic_DNA"/>
</dbReference>
<evidence type="ECO:0000313" key="1">
    <source>
        <dbReference type="EMBL" id="MRG97534.1"/>
    </source>
</evidence>
<reference evidence="1 2" key="1">
    <citation type="submission" date="2019-10" db="EMBL/GenBank/DDBJ databases">
        <title>A soil myxobacterium in the family Polyangiaceae.</title>
        <authorList>
            <person name="Li Y."/>
            <person name="Wang J."/>
        </authorList>
    </citation>
    <scope>NUCLEOTIDE SEQUENCE [LARGE SCALE GENOMIC DNA]</scope>
    <source>
        <strain evidence="1 2">DSM 14734</strain>
    </source>
</reference>
<sequence>MALAPDLSAGTVTTFAGRFEPVALPPRMPTIVDVEGRSERDVWMLASDGHVLRWDGARVTDRGRPRCFTDNCCGTLIDCAKQPALCAEAGLDVCLPFGPACAMEVSWSGIRFTADAVIAVARVETGGMRASVVESRLGKNGRWTCEQGEDDFVRPGSAGRGDPGGPIESSVDGVSFQFEGPAFLVNRYGGHMLLADGRRVPLPEDVHEGYTTSVEFTARAPADLWLWGYDDGRVWRGNGLGWTMMYSGLGSVHRIWFGAPASAWILGAIGEGEEQLLRWDLDKGGGQRFEAPGATFMRGDGRDFWLVGKRALYHGDGVTLRRAEPPLGIEDAWRSPSGELWLAGGDLSVVLKKAQEEGEGDVHKGAVFRVSGGQKP</sequence>
<protein>
    <recommendedName>
        <fullName evidence="3">WD40 repeat domain-containing protein</fullName>
    </recommendedName>
</protein>
<evidence type="ECO:0008006" key="3">
    <source>
        <dbReference type="Google" id="ProtNLM"/>
    </source>
</evidence>
<gene>
    <name evidence="1" type="ORF">GF068_37235</name>
</gene>
<proteinExistence type="predicted"/>
<comment type="caution">
    <text evidence="1">The sequence shown here is derived from an EMBL/GenBank/DDBJ whole genome shotgun (WGS) entry which is preliminary data.</text>
</comment>
<name>A0A6N7Q5H8_9BACT</name>
<dbReference type="RefSeq" id="WP_170319898.1">
    <property type="nucleotide sequence ID" value="NZ_WJIE01000018.1"/>
</dbReference>
<evidence type="ECO:0000313" key="2">
    <source>
        <dbReference type="Proteomes" id="UP000440224"/>
    </source>
</evidence>
<keyword evidence="2" id="KW-1185">Reference proteome</keyword>